<dbReference type="AlphaFoldDB" id="A0A5B8M3Q6"/>
<feature type="binding site" evidence="4">
    <location>
        <position position="272"/>
    </location>
    <ligand>
        <name>1D-myo-inositol 2-(L-cysteinylamino)-2-deoxy-alpha-D-glucopyranoside</name>
        <dbReference type="ChEBI" id="CHEBI:58887"/>
    </ligand>
</feature>
<dbReference type="GO" id="GO:0035447">
    <property type="term" value="F:mycothiol synthase activity"/>
    <property type="evidence" value="ECO:0007669"/>
    <property type="project" value="UniProtKB-UniRule"/>
</dbReference>
<sequence>MSDGATPFGLSVDTVDGDGLSDVLGVADAARDDDGVDPFNEQTRLDLASGRRVGHVGTAGGVPVAAAATGAGQLDLVVLPAKRGNGYGSAMLGSLLPVLERDASAWSHGDHPAARALAASHGFDRVRVLLRLRLDELPAGDDAGAGEAVGTGPATDGIQFESFDAERDAADWLALNARAFASHPEQGGMTADDLRERMDEDWFDPHDFLVARDATGLMLGFHWMKLEPDSDDAEVYVLGVAPDASGRGLGRRLLAAGLRHMRERGRTSSSLYVEGDNRPALALYRSVGFVDDAVDVQYRRLRVGS</sequence>
<accession>A0A5B8M3Q6</accession>
<dbReference type="KEGG" id="huw:FPZ11_08490"/>
<name>A0A5B8M3Q6_9MICO</name>
<keyword evidence="3 4" id="KW-0012">Acyltransferase</keyword>
<comment type="function">
    <text evidence="4">Catalyzes the transfer of acetyl from acetyl-CoA to desacetylmycothiol (Cys-GlcN-Ins) to form mycothiol.</text>
</comment>
<evidence type="ECO:0000256" key="2">
    <source>
        <dbReference type="ARBA" id="ARBA00022737"/>
    </source>
</evidence>
<evidence type="ECO:0000313" key="6">
    <source>
        <dbReference type="EMBL" id="QDZ14791.1"/>
    </source>
</evidence>
<dbReference type="InterPro" id="IPR050832">
    <property type="entry name" value="Bact_Acetyltransf"/>
</dbReference>
<feature type="binding site" evidence="4">
    <location>
        <position position="234"/>
    </location>
    <ligand>
        <name>1D-myo-inositol 2-(L-cysteinylamino)-2-deoxy-alpha-D-glucopyranoside</name>
        <dbReference type="ChEBI" id="CHEBI:58887"/>
    </ligand>
</feature>
<dbReference type="HAMAP" id="MF_01698">
    <property type="entry name" value="MshD"/>
    <property type="match status" value="1"/>
</dbReference>
<dbReference type="PROSITE" id="PS51186">
    <property type="entry name" value="GNAT"/>
    <property type="match status" value="2"/>
</dbReference>
<feature type="binding site" evidence="4">
    <location>
        <begin position="245"/>
        <end position="251"/>
    </location>
    <ligand>
        <name>acetyl-CoA</name>
        <dbReference type="ChEBI" id="CHEBI:57288"/>
        <label>2</label>
    </ligand>
</feature>
<comment type="caution">
    <text evidence="4">Lacks conserved residue(s) required for the propagation of feature annotation.</text>
</comment>
<dbReference type="RefSeq" id="WP_146320016.1">
    <property type="nucleotide sequence ID" value="NZ_CP042305.1"/>
</dbReference>
<dbReference type="SUPFAM" id="SSF55729">
    <property type="entry name" value="Acyl-CoA N-acyltransferases (Nat)"/>
    <property type="match status" value="1"/>
</dbReference>
<dbReference type="CDD" id="cd04301">
    <property type="entry name" value="NAT_SF"/>
    <property type="match status" value="1"/>
</dbReference>
<dbReference type="OrthoDB" id="3208058at2"/>
<dbReference type="EC" id="2.3.1.189" evidence="4"/>
<feature type="domain" description="N-acetyltransferase" evidence="5">
    <location>
        <begin position="158"/>
        <end position="305"/>
    </location>
</feature>
<keyword evidence="1 4" id="KW-0808">Transferase</keyword>
<dbReference type="NCBIfam" id="TIGR03448">
    <property type="entry name" value="mycothiol_MshD"/>
    <property type="match status" value="1"/>
</dbReference>
<reference evidence="6 7" key="1">
    <citation type="submission" date="2019-07" db="EMBL/GenBank/DDBJ databases">
        <title>Full genome sequence of Humibacter sp. WJ7-1.</title>
        <authorList>
            <person name="Im W.-T."/>
        </authorList>
    </citation>
    <scope>NUCLEOTIDE SEQUENCE [LARGE SCALE GENOMIC DNA]</scope>
    <source>
        <strain evidence="6 7">WJ7-1</strain>
    </source>
</reference>
<evidence type="ECO:0000256" key="3">
    <source>
        <dbReference type="ARBA" id="ARBA00023315"/>
    </source>
</evidence>
<feature type="binding site" evidence="4">
    <location>
        <position position="185"/>
    </location>
    <ligand>
        <name>1D-myo-inositol 2-(L-cysteinylamino)-2-deoxy-alpha-D-glucopyranoside</name>
        <dbReference type="ChEBI" id="CHEBI:58887"/>
    </ligand>
</feature>
<feature type="binding site" evidence="4">
    <location>
        <begin position="238"/>
        <end position="240"/>
    </location>
    <ligand>
        <name>acetyl-CoA</name>
        <dbReference type="ChEBI" id="CHEBI:57288"/>
        <label>2</label>
    </ligand>
</feature>
<protein>
    <recommendedName>
        <fullName evidence="4">Mycothiol acetyltransferase</fullName>
        <shortName evidence="4">MSH acetyltransferase</shortName>
        <ecNumber evidence="4">2.3.1.189</ecNumber>
    </recommendedName>
    <alternativeName>
        <fullName evidence="4">Mycothiol synthase</fullName>
    </alternativeName>
</protein>
<evidence type="ECO:0000256" key="1">
    <source>
        <dbReference type="ARBA" id="ARBA00022679"/>
    </source>
</evidence>
<keyword evidence="2 4" id="KW-0677">Repeat</keyword>
<dbReference type="EMBL" id="CP042305">
    <property type="protein sequence ID" value="QDZ14791.1"/>
    <property type="molecule type" value="Genomic_DNA"/>
</dbReference>
<feature type="binding site" evidence="4">
    <location>
        <position position="225"/>
    </location>
    <ligand>
        <name>1D-myo-inositol 2-(L-cysteinylamino)-2-deoxy-alpha-D-glucopyranoside</name>
        <dbReference type="ChEBI" id="CHEBI:58887"/>
    </ligand>
</feature>
<comment type="similarity">
    <text evidence="4">Belongs to the acetyltransferase family. MshD subfamily.</text>
</comment>
<evidence type="ECO:0000313" key="7">
    <source>
        <dbReference type="Proteomes" id="UP000320216"/>
    </source>
</evidence>
<dbReference type="Gene3D" id="3.40.630.30">
    <property type="match status" value="1"/>
</dbReference>
<dbReference type="PIRSF" id="PIRSF021524">
    <property type="entry name" value="MSH_acetyltransferase"/>
    <property type="match status" value="1"/>
</dbReference>
<dbReference type="InterPro" id="IPR016181">
    <property type="entry name" value="Acyl_CoA_acyltransferase"/>
</dbReference>
<comment type="subunit">
    <text evidence="4">Monomer.</text>
</comment>
<dbReference type="InterPro" id="IPR000182">
    <property type="entry name" value="GNAT_dom"/>
</dbReference>
<gene>
    <name evidence="4 6" type="primary">mshD</name>
    <name evidence="6" type="ORF">FPZ11_08490</name>
</gene>
<dbReference type="GO" id="GO:0010125">
    <property type="term" value="P:mycothiol biosynthetic process"/>
    <property type="evidence" value="ECO:0007669"/>
    <property type="project" value="UniProtKB-UniRule"/>
</dbReference>
<dbReference type="InterPro" id="IPR017813">
    <property type="entry name" value="Mycothiol_AcTrfase"/>
</dbReference>
<evidence type="ECO:0000256" key="4">
    <source>
        <dbReference type="HAMAP-Rule" id="MF_01698"/>
    </source>
</evidence>
<evidence type="ECO:0000259" key="5">
    <source>
        <dbReference type="PROSITE" id="PS51186"/>
    </source>
</evidence>
<dbReference type="Proteomes" id="UP000320216">
    <property type="component" value="Chromosome"/>
</dbReference>
<organism evidence="6 7">
    <name type="scientific">Humibacter ginsenosidimutans</name>
    <dbReference type="NCBI Taxonomy" id="2599293"/>
    <lineage>
        <taxon>Bacteria</taxon>
        <taxon>Bacillati</taxon>
        <taxon>Actinomycetota</taxon>
        <taxon>Actinomycetes</taxon>
        <taxon>Micrococcales</taxon>
        <taxon>Microbacteriaceae</taxon>
        <taxon>Humibacter</taxon>
    </lineage>
</organism>
<feature type="domain" description="N-acetyltransferase" evidence="5">
    <location>
        <begin position="10"/>
        <end position="144"/>
    </location>
</feature>
<feature type="binding site" evidence="4">
    <location>
        <position position="41"/>
    </location>
    <ligand>
        <name>1D-myo-inositol 2-(L-cysteinylamino)-2-deoxy-alpha-D-glucopyranoside</name>
        <dbReference type="ChEBI" id="CHEBI:58887"/>
    </ligand>
</feature>
<keyword evidence="7" id="KW-1185">Reference proteome</keyword>
<comment type="catalytic activity">
    <reaction evidence="4">
        <text>1D-myo-inositol 2-(L-cysteinylamino)-2-deoxy-alpha-D-glucopyranoside + acetyl-CoA = mycothiol + CoA + H(+)</text>
        <dbReference type="Rhea" id="RHEA:26172"/>
        <dbReference type="ChEBI" id="CHEBI:15378"/>
        <dbReference type="ChEBI" id="CHEBI:16768"/>
        <dbReference type="ChEBI" id="CHEBI:57287"/>
        <dbReference type="ChEBI" id="CHEBI:57288"/>
        <dbReference type="ChEBI" id="CHEBI:58887"/>
        <dbReference type="EC" id="2.3.1.189"/>
    </reaction>
</comment>
<dbReference type="Pfam" id="PF00583">
    <property type="entry name" value="Acetyltransf_1"/>
    <property type="match status" value="1"/>
</dbReference>
<dbReference type="PANTHER" id="PTHR43877">
    <property type="entry name" value="AMINOALKYLPHOSPHONATE N-ACETYLTRANSFERASE-RELATED-RELATED"/>
    <property type="match status" value="1"/>
</dbReference>
<feature type="binding site" evidence="4">
    <location>
        <begin position="76"/>
        <end position="78"/>
    </location>
    <ligand>
        <name>acetyl-CoA</name>
        <dbReference type="ChEBI" id="CHEBI:57288"/>
        <label>1</label>
    </ligand>
</feature>
<proteinExistence type="inferred from homology"/>